<evidence type="ECO:0000256" key="4">
    <source>
        <dbReference type="ARBA" id="ARBA00023136"/>
    </source>
</evidence>
<dbReference type="GO" id="GO:0034975">
    <property type="term" value="P:protein folding in endoplasmic reticulum"/>
    <property type="evidence" value="ECO:0007669"/>
    <property type="project" value="TreeGrafter"/>
</dbReference>
<feature type="compositionally biased region" description="Low complexity" evidence="5">
    <location>
        <begin position="880"/>
        <end position="892"/>
    </location>
</feature>
<keyword evidence="4" id="KW-0472">Membrane</keyword>
<gene>
    <name evidence="7" type="ORF">TCE0_018r04795</name>
</gene>
<sequence length="945" mass="103559">MFASAQEFLLYWVRQRAVIAALRSALINNNNYTYSNILRGREVLIIIVMTGACIVQVLRWMQVWVLLASDFLAHATATAAQLQVRSEDTHVLICPVPTFYDLASPICTIYDESDYRGDDYVSTPPAEPSAISTSSTAAAVQSSPPAAAQDADANDDSPLDNANFLSFEDWKKQNLAKIGQSADNVGGKRQGSDIGQERRAQARPINNALDSLGDDAEIELNFDGFGSESAQSTPWESGSPNENTQAEGESSTDDESAEGVSAVGRRKDAGTTCKERFNYASFDCAATVLKTNPECSGSSSILIENKDSYMLNECRAKDKFLILELCDDILVDTIVLANYEFFSSIFRTFRVSVSDRYPVKADKWKELGIFEAKNTRAVQAFAVENPLIWARYLKIEFLTHYGSEFYCPLSLVRVHGTTMLEEYKNEGDSSRSDEETMEIAEEVGKPVEAEQELPLQQQEAFDNSTVPVVSPDLEILENTSPVNVSVLELAALEFSILETATCAADYSALEAHVIPNQMNVKTTVSASGSANTTVVTPSDSKASPEREQTTGSEMIMASRSESQDTTARGSGTDSSTTRTSGTSGEDSTSTVEPTKVTPSTPPSPNPTTQESFFKSVNKRLQMLESNSTLSLLYIEEQSRMLRDAFSKVEKRQMAKMNTFLEELNTTVIDEIRNLHLVYQSLRTIVLDDFEHQQREVSTAASQLAILTNELVFQKRMTALSSVLIMILFALILFPRGSGIVGGIDFHSMIPWSPRPGSSAKVSRILSTGPSSPSLESETATPPSVNPSKKKTHRRQCSNALGHKSIEDLRECTNPLAHSSEEDLQFTGYDDNGRFRSMSEFSDSDINKIPYTPFSSDIRHMLGYDSVRIGPQINVVKDMTASSPSASPLPNLAQDRPVSSPPVLNGAGLTPNGNHHNKDDPRDDESDSGSDSDASTEPFPPFPTDQ</sequence>
<feature type="region of interest" description="Disordered" evidence="5">
    <location>
        <begin position="879"/>
        <end position="945"/>
    </location>
</feature>
<reference evidence="8" key="1">
    <citation type="journal article" date="2015" name="Genome Announc.">
        <title>Draft genome sequence of Talaromyces cellulolyticus strain Y-94, a source of lignocellulosic biomass-degrading enzymes.</title>
        <authorList>
            <person name="Fujii T."/>
            <person name="Koike H."/>
            <person name="Sawayama S."/>
            <person name="Yano S."/>
            <person name="Inoue H."/>
        </authorList>
    </citation>
    <scope>NUCLEOTIDE SEQUENCE [LARGE SCALE GENOMIC DNA]</scope>
    <source>
        <strain evidence="8">Y-94</strain>
    </source>
</reference>
<dbReference type="FunFam" id="2.60.120.260:FF:000082">
    <property type="entry name" value="Sad1/UNC domain protein"/>
    <property type="match status" value="1"/>
</dbReference>
<keyword evidence="8" id="KW-1185">Reference proteome</keyword>
<keyword evidence="3" id="KW-1133">Transmembrane helix</keyword>
<feature type="region of interest" description="Disordered" evidence="5">
    <location>
        <begin position="760"/>
        <end position="801"/>
    </location>
</feature>
<dbReference type="InterPro" id="IPR012919">
    <property type="entry name" value="SUN_dom"/>
</dbReference>
<feature type="domain" description="SUN" evidence="6">
    <location>
        <begin position="249"/>
        <end position="419"/>
    </location>
</feature>
<feature type="compositionally biased region" description="Low complexity" evidence="5">
    <location>
        <begin position="564"/>
        <end position="598"/>
    </location>
</feature>
<evidence type="ECO:0000256" key="2">
    <source>
        <dbReference type="ARBA" id="ARBA00022692"/>
    </source>
</evidence>
<feature type="compositionally biased region" description="Polar residues" evidence="5">
    <location>
        <begin position="228"/>
        <end position="249"/>
    </location>
</feature>
<feature type="region of interest" description="Disordered" evidence="5">
    <location>
        <begin position="225"/>
        <end position="265"/>
    </location>
</feature>
<dbReference type="InterPro" id="IPR045120">
    <property type="entry name" value="Suco/Slp1-like"/>
</dbReference>
<comment type="subcellular location">
    <subcellularLocation>
        <location evidence="1">Endomembrane system</location>
    </subcellularLocation>
</comment>
<feature type="region of interest" description="Disordered" evidence="5">
    <location>
        <begin position="118"/>
        <end position="162"/>
    </location>
</feature>
<accession>A0A510NUY6</accession>
<evidence type="ECO:0000313" key="7">
    <source>
        <dbReference type="EMBL" id="GAM36025.1"/>
    </source>
</evidence>
<name>A0A510NUY6_TALPI</name>
<evidence type="ECO:0000256" key="5">
    <source>
        <dbReference type="SAM" id="MobiDB-lite"/>
    </source>
</evidence>
<feature type="compositionally biased region" description="Polar residues" evidence="5">
    <location>
        <begin position="525"/>
        <end position="541"/>
    </location>
</feature>
<dbReference type="GO" id="GO:0016020">
    <property type="term" value="C:membrane"/>
    <property type="evidence" value="ECO:0007669"/>
    <property type="project" value="InterPro"/>
</dbReference>
<feature type="compositionally biased region" description="Low complexity" evidence="5">
    <location>
        <begin position="122"/>
        <end position="151"/>
    </location>
</feature>
<organism evidence="7 8">
    <name type="scientific">Talaromyces pinophilus</name>
    <name type="common">Penicillium pinophilum</name>
    <dbReference type="NCBI Taxonomy" id="128442"/>
    <lineage>
        <taxon>Eukaryota</taxon>
        <taxon>Fungi</taxon>
        <taxon>Dikarya</taxon>
        <taxon>Ascomycota</taxon>
        <taxon>Pezizomycotina</taxon>
        <taxon>Eurotiomycetes</taxon>
        <taxon>Eurotiomycetidae</taxon>
        <taxon>Eurotiales</taxon>
        <taxon>Trichocomaceae</taxon>
        <taxon>Talaromyces</taxon>
        <taxon>Talaromyces sect. Talaromyces</taxon>
    </lineage>
</organism>
<keyword evidence="2" id="KW-0812">Transmembrane</keyword>
<dbReference type="PANTHER" id="PTHR12953:SF0">
    <property type="entry name" value="SUN DOMAIN-CONTAINING OSSIFICATION FACTOR"/>
    <property type="match status" value="1"/>
</dbReference>
<feature type="region of interest" description="Disordered" evidence="5">
    <location>
        <begin position="525"/>
        <end position="610"/>
    </location>
</feature>
<dbReference type="GO" id="GO:0005737">
    <property type="term" value="C:cytoplasm"/>
    <property type="evidence" value="ECO:0007669"/>
    <property type="project" value="TreeGrafter"/>
</dbReference>
<protein>
    <recommendedName>
        <fullName evidence="6">SUN domain-containing protein</fullName>
    </recommendedName>
</protein>
<dbReference type="Pfam" id="PF07738">
    <property type="entry name" value="Sad1_UNC"/>
    <property type="match status" value="1"/>
</dbReference>
<dbReference type="EMBL" id="DF933814">
    <property type="protein sequence ID" value="GAM36025.1"/>
    <property type="molecule type" value="Genomic_DNA"/>
</dbReference>
<dbReference type="AlphaFoldDB" id="A0A510NUY6"/>
<dbReference type="PROSITE" id="PS51469">
    <property type="entry name" value="SUN"/>
    <property type="match status" value="1"/>
</dbReference>
<dbReference type="Proteomes" id="UP000053095">
    <property type="component" value="Unassembled WGS sequence"/>
</dbReference>
<dbReference type="GO" id="GO:0012505">
    <property type="term" value="C:endomembrane system"/>
    <property type="evidence" value="ECO:0007669"/>
    <property type="project" value="UniProtKB-SubCell"/>
</dbReference>
<evidence type="ECO:0000256" key="1">
    <source>
        <dbReference type="ARBA" id="ARBA00004308"/>
    </source>
</evidence>
<dbReference type="PANTHER" id="PTHR12953">
    <property type="entry name" value="MEMBRANE PROTEIN CH1 RELATED"/>
    <property type="match status" value="1"/>
</dbReference>
<dbReference type="Gene3D" id="2.60.120.260">
    <property type="entry name" value="Galactose-binding domain-like"/>
    <property type="match status" value="1"/>
</dbReference>
<proteinExistence type="predicted"/>
<evidence type="ECO:0000259" key="6">
    <source>
        <dbReference type="PROSITE" id="PS51469"/>
    </source>
</evidence>
<evidence type="ECO:0000313" key="8">
    <source>
        <dbReference type="Proteomes" id="UP000053095"/>
    </source>
</evidence>
<feature type="compositionally biased region" description="Polar residues" evidence="5">
    <location>
        <begin position="764"/>
        <end position="786"/>
    </location>
</feature>
<feature type="region of interest" description="Disordered" evidence="5">
    <location>
        <begin position="178"/>
        <end position="205"/>
    </location>
</feature>
<evidence type="ECO:0000256" key="3">
    <source>
        <dbReference type="ARBA" id="ARBA00022989"/>
    </source>
</evidence>